<accession>M5E1V5</accession>
<dbReference type="OrthoDB" id="2360475at2"/>
<evidence type="ECO:0000256" key="2">
    <source>
        <dbReference type="ARBA" id="ARBA00006683"/>
    </source>
</evidence>
<evidence type="ECO:0000256" key="5">
    <source>
        <dbReference type="ARBA" id="ARBA00022989"/>
    </source>
</evidence>
<gene>
    <name evidence="10" type="ORF">HSACCH_01723</name>
</gene>
<evidence type="ECO:0000256" key="3">
    <source>
        <dbReference type="ARBA" id="ARBA00022475"/>
    </source>
</evidence>
<dbReference type="PANTHER" id="PTHR32309">
    <property type="entry name" value="TYROSINE-PROTEIN KINASE"/>
    <property type="match status" value="1"/>
</dbReference>
<feature type="transmembrane region" description="Helical" evidence="8">
    <location>
        <begin position="256"/>
        <end position="277"/>
    </location>
</feature>
<dbReference type="InterPro" id="IPR050445">
    <property type="entry name" value="Bact_polysacc_biosynth/exp"/>
</dbReference>
<feature type="coiled-coil region" evidence="7">
    <location>
        <begin position="163"/>
        <end position="197"/>
    </location>
</feature>
<comment type="caution">
    <text evidence="10">The sequence shown here is derived from an EMBL/GenBank/DDBJ whole genome shotgun (WGS) entry which is preliminary data.</text>
</comment>
<sequence>MSQKENQRPDYYDEYEIDLREYVLLLWEHKYFIIGLTVLSVLISYVYSANFIIPNYQNSLTVQLSNTKGNYSETESINELLKSDELIVPALKNVDLNSNSINNINTKIISNLRLTEQGMQGAVYGGIISLQAESADQEKLYIALNAIINEFERRSNSYFEEILEEKKRNLTMINNEIENLDKEIDKTNEILNNFQDVSIDKAFIISSVNSKLNILSKTKREYLADYRKLKGEINDHRAFRVLNFPPKKSNKISPNIRLNIAIAAVLGLMLSVFIVFFKKFMKEE</sequence>
<dbReference type="EMBL" id="CAUI01000021">
    <property type="protein sequence ID" value="CCU79939.1"/>
    <property type="molecule type" value="Genomic_DNA"/>
</dbReference>
<dbReference type="Pfam" id="PF02706">
    <property type="entry name" value="Wzz"/>
    <property type="match status" value="1"/>
</dbReference>
<keyword evidence="11" id="KW-1185">Reference proteome</keyword>
<dbReference type="Proteomes" id="UP000012063">
    <property type="component" value="Unassembled WGS sequence"/>
</dbReference>
<protein>
    <submittedName>
        <fullName evidence="10">Lipopolysaccharide biosynthesis</fullName>
    </submittedName>
</protein>
<comment type="similarity">
    <text evidence="2">Belongs to the CpsC/CapA family.</text>
</comment>
<comment type="subcellular location">
    <subcellularLocation>
        <location evidence="1">Cell membrane</location>
        <topology evidence="1">Multi-pass membrane protein</topology>
    </subcellularLocation>
</comment>
<keyword evidence="5 8" id="KW-1133">Transmembrane helix</keyword>
<dbReference type="STRING" id="1293054.HSACCH_01723"/>
<keyword evidence="7" id="KW-0175">Coiled coil</keyword>
<dbReference type="GO" id="GO:0005886">
    <property type="term" value="C:plasma membrane"/>
    <property type="evidence" value="ECO:0007669"/>
    <property type="project" value="UniProtKB-SubCell"/>
</dbReference>
<evidence type="ECO:0000256" key="1">
    <source>
        <dbReference type="ARBA" id="ARBA00004651"/>
    </source>
</evidence>
<dbReference type="RefSeq" id="WP_005489246.1">
    <property type="nucleotide sequence ID" value="NZ_CAUI01000021.1"/>
</dbReference>
<keyword evidence="4 8" id="KW-0812">Transmembrane</keyword>
<dbReference type="AlphaFoldDB" id="M5E1V5"/>
<proteinExistence type="inferred from homology"/>
<reference evidence="11" key="1">
    <citation type="journal article" date="2013" name="Genome Announc.">
        <title>Genome Sequence of Halanaerobium saccharolyticum subsp. saccharolyticum Strain DSM 6643T, a Halophilic Hydrogen-Producing Bacterium.</title>
        <authorList>
            <person name="Kivisto A."/>
            <person name="Larjo A."/>
            <person name="Ciranna A."/>
            <person name="Santala V."/>
            <person name="Roos C."/>
            <person name="Karp M."/>
        </authorList>
    </citation>
    <scope>NUCLEOTIDE SEQUENCE [LARGE SCALE GENOMIC DNA]</scope>
    <source>
        <strain evidence="11">DSM 6643</strain>
    </source>
</reference>
<organism evidence="10 11">
    <name type="scientific">Halanaerobium saccharolyticum subsp. saccharolyticum DSM 6643</name>
    <dbReference type="NCBI Taxonomy" id="1293054"/>
    <lineage>
        <taxon>Bacteria</taxon>
        <taxon>Bacillati</taxon>
        <taxon>Bacillota</taxon>
        <taxon>Clostridia</taxon>
        <taxon>Halanaerobiales</taxon>
        <taxon>Halanaerobiaceae</taxon>
        <taxon>Halanaerobium</taxon>
    </lineage>
</organism>
<dbReference type="eggNOG" id="COG3206">
    <property type="taxonomic scope" value="Bacteria"/>
</dbReference>
<evidence type="ECO:0000256" key="6">
    <source>
        <dbReference type="ARBA" id="ARBA00023136"/>
    </source>
</evidence>
<feature type="transmembrane region" description="Helical" evidence="8">
    <location>
        <begin position="31"/>
        <end position="53"/>
    </location>
</feature>
<dbReference type="PANTHER" id="PTHR32309:SF13">
    <property type="entry name" value="FERRIC ENTEROBACTIN TRANSPORT PROTEIN FEPE"/>
    <property type="match status" value="1"/>
</dbReference>
<evidence type="ECO:0000256" key="8">
    <source>
        <dbReference type="SAM" id="Phobius"/>
    </source>
</evidence>
<dbReference type="InterPro" id="IPR003856">
    <property type="entry name" value="LPS_length_determ_N"/>
</dbReference>
<evidence type="ECO:0000259" key="9">
    <source>
        <dbReference type="Pfam" id="PF02706"/>
    </source>
</evidence>
<keyword evidence="6 8" id="KW-0472">Membrane</keyword>
<feature type="domain" description="Polysaccharide chain length determinant N-terminal" evidence="9">
    <location>
        <begin position="16"/>
        <end position="87"/>
    </location>
</feature>
<dbReference type="InParanoid" id="M5E1V5"/>
<dbReference type="GO" id="GO:0004713">
    <property type="term" value="F:protein tyrosine kinase activity"/>
    <property type="evidence" value="ECO:0007669"/>
    <property type="project" value="TreeGrafter"/>
</dbReference>
<evidence type="ECO:0000313" key="10">
    <source>
        <dbReference type="EMBL" id="CCU79939.1"/>
    </source>
</evidence>
<evidence type="ECO:0000256" key="4">
    <source>
        <dbReference type="ARBA" id="ARBA00022692"/>
    </source>
</evidence>
<evidence type="ECO:0000256" key="7">
    <source>
        <dbReference type="SAM" id="Coils"/>
    </source>
</evidence>
<evidence type="ECO:0000313" key="11">
    <source>
        <dbReference type="Proteomes" id="UP000012063"/>
    </source>
</evidence>
<name>M5E1V5_9FIRM</name>
<keyword evidence="3" id="KW-1003">Cell membrane</keyword>